<dbReference type="SUPFAM" id="SSF53383">
    <property type="entry name" value="PLP-dependent transferases"/>
    <property type="match status" value="1"/>
</dbReference>
<evidence type="ECO:0000256" key="4">
    <source>
        <dbReference type="ARBA" id="ARBA00019040"/>
    </source>
</evidence>
<dbReference type="Pfam" id="PF01053">
    <property type="entry name" value="Cys_Met_Meta_PP"/>
    <property type="match status" value="1"/>
</dbReference>
<evidence type="ECO:0000256" key="10">
    <source>
        <dbReference type="ARBA" id="ARBA00078333"/>
    </source>
</evidence>
<dbReference type="PIRSF" id="PIRSF001434">
    <property type="entry name" value="CGS"/>
    <property type="match status" value="1"/>
</dbReference>
<comment type="similarity">
    <text evidence="2">Belongs to the trans-sulfuration enzymes family. L-methionine gamma-lyase subfamily.</text>
</comment>
<accession>A0A7V4U0N1</accession>
<reference evidence="13" key="1">
    <citation type="journal article" date="2020" name="mSystems">
        <title>Genome- and Community-Level Interaction Insights into Carbon Utilization and Element Cycling Functions of Hydrothermarchaeota in Hydrothermal Sediment.</title>
        <authorList>
            <person name="Zhou Z."/>
            <person name="Liu Y."/>
            <person name="Xu W."/>
            <person name="Pan J."/>
            <person name="Luo Z.H."/>
            <person name="Li M."/>
        </authorList>
    </citation>
    <scope>NUCLEOTIDE SEQUENCE [LARGE SCALE GENOMIC DNA]</scope>
    <source>
        <strain evidence="13">HyVt-577</strain>
    </source>
</reference>
<dbReference type="GO" id="GO:0018826">
    <property type="term" value="F:methionine gamma-lyase activity"/>
    <property type="evidence" value="ECO:0007669"/>
    <property type="project" value="UniProtKB-EC"/>
</dbReference>
<proteinExistence type="inferred from homology"/>
<dbReference type="PANTHER" id="PTHR11808:SF80">
    <property type="entry name" value="CYSTATHIONINE GAMMA-LYASE"/>
    <property type="match status" value="1"/>
</dbReference>
<dbReference type="GO" id="GO:0019346">
    <property type="term" value="P:transsulfuration"/>
    <property type="evidence" value="ECO:0007669"/>
    <property type="project" value="InterPro"/>
</dbReference>
<comment type="caution">
    <text evidence="13">The sequence shown here is derived from an EMBL/GenBank/DDBJ whole genome shotgun (WGS) entry which is preliminary data.</text>
</comment>
<dbReference type="GO" id="GO:0005737">
    <property type="term" value="C:cytoplasm"/>
    <property type="evidence" value="ECO:0007669"/>
    <property type="project" value="TreeGrafter"/>
</dbReference>
<keyword evidence="5 11" id="KW-0663">Pyridoxal phosphate</keyword>
<dbReference type="PANTHER" id="PTHR11808">
    <property type="entry name" value="TRANS-SULFURATION ENZYME FAMILY MEMBER"/>
    <property type="match status" value="1"/>
</dbReference>
<dbReference type="AlphaFoldDB" id="A0A7V4U0N1"/>
<evidence type="ECO:0000256" key="6">
    <source>
        <dbReference type="ARBA" id="ARBA00023239"/>
    </source>
</evidence>
<evidence type="ECO:0000313" key="13">
    <source>
        <dbReference type="EMBL" id="HGY55840.1"/>
    </source>
</evidence>
<dbReference type="Proteomes" id="UP000885779">
    <property type="component" value="Unassembled WGS sequence"/>
</dbReference>
<evidence type="ECO:0000256" key="1">
    <source>
        <dbReference type="ARBA" id="ARBA00001933"/>
    </source>
</evidence>
<comment type="subunit">
    <text evidence="9">Homotetramer; dimer of active dimers.</text>
</comment>
<comment type="catalytic activity">
    <reaction evidence="7">
        <text>L-methionine + H2O = methanethiol + 2-oxobutanoate + NH4(+)</text>
        <dbReference type="Rhea" id="RHEA:23800"/>
        <dbReference type="ChEBI" id="CHEBI:15377"/>
        <dbReference type="ChEBI" id="CHEBI:16007"/>
        <dbReference type="ChEBI" id="CHEBI:16763"/>
        <dbReference type="ChEBI" id="CHEBI:28938"/>
        <dbReference type="ChEBI" id="CHEBI:57844"/>
        <dbReference type="EC" id="4.4.1.11"/>
    </reaction>
</comment>
<evidence type="ECO:0000256" key="12">
    <source>
        <dbReference type="RuleBase" id="RU362118"/>
    </source>
</evidence>
<evidence type="ECO:0000256" key="11">
    <source>
        <dbReference type="PIRSR" id="PIRSR001434-2"/>
    </source>
</evidence>
<organism evidence="13">
    <name type="scientific">Caldithrix abyssi</name>
    <dbReference type="NCBI Taxonomy" id="187145"/>
    <lineage>
        <taxon>Bacteria</taxon>
        <taxon>Pseudomonadati</taxon>
        <taxon>Calditrichota</taxon>
        <taxon>Calditrichia</taxon>
        <taxon>Calditrichales</taxon>
        <taxon>Calditrichaceae</taxon>
        <taxon>Caldithrix</taxon>
    </lineage>
</organism>
<dbReference type="FunFam" id="3.40.640.10:FF:000046">
    <property type="entry name" value="Cystathionine gamma-lyase"/>
    <property type="match status" value="1"/>
</dbReference>
<evidence type="ECO:0000256" key="8">
    <source>
        <dbReference type="ARBA" id="ARBA00050802"/>
    </source>
</evidence>
<evidence type="ECO:0000256" key="9">
    <source>
        <dbReference type="ARBA" id="ARBA00064130"/>
    </source>
</evidence>
<dbReference type="Gene3D" id="3.90.1150.10">
    <property type="entry name" value="Aspartate Aminotransferase, domain 1"/>
    <property type="match status" value="1"/>
</dbReference>
<evidence type="ECO:0000256" key="2">
    <source>
        <dbReference type="ARBA" id="ARBA00008667"/>
    </source>
</evidence>
<dbReference type="InterPro" id="IPR015422">
    <property type="entry name" value="PyrdxlP-dep_Trfase_small"/>
</dbReference>
<comment type="catalytic activity">
    <reaction evidence="8">
        <text>L-homocysteine + H2O = 2-oxobutanoate + hydrogen sulfide + NH4(+) + H(+)</text>
        <dbReference type="Rhea" id="RHEA:14501"/>
        <dbReference type="ChEBI" id="CHEBI:15377"/>
        <dbReference type="ChEBI" id="CHEBI:15378"/>
        <dbReference type="ChEBI" id="CHEBI:16763"/>
        <dbReference type="ChEBI" id="CHEBI:28938"/>
        <dbReference type="ChEBI" id="CHEBI:29919"/>
        <dbReference type="ChEBI" id="CHEBI:58199"/>
        <dbReference type="EC" id="4.4.1.2"/>
    </reaction>
</comment>
<gene>
    <name evidence="13" type="ORF">ENK44_09070</name>
</gene>
<dbReference type="InterPro" id="IPR000277">
    <property type="entry name" value="Cys/Met-Metab_PyrdxlP-dep_enz"/>
</dbReference>
<dbReference type="GO" id="GO:0030170">
    <property type="term" value="F:pyridoxal phosphate binding"/>
    <property type="evidence" value="ECO:0007669"/>
    <property type="project" value="InterPro"/>
</dbReference>
<comment type="cofactor">
    <cofactor evidence="1 12">
        <name>pyridoxal 5'-phosphate</name>
        <dbReference type="ChEBI" id="CHEBI:597326"/>
    </cofactor>
</comment>
<protein>
    <recommendedName>
        <fullName evidence="4">L-methionine gamma-lyase</fullName>
        <ecNumber evidence="3">4.4.1.11</ecNumber>
    </recommendedName>
    <alternativeName>
        <fullName evidence="10">L-methionine-alpha-deamino-gamma-mercaptomethane-lyase</fullName>
    </alternativeName>
</protein>
<sequence>MDKAKQYTDDTKSVHAGISDNEHLAVVPPIYQTSTFKFHDADHGASLFAGSGDGYIYTRMGNPTVTALEDAVAQLEEGHKGLATASGMAAIHTVFTAYLQQGDHVVCSEAVYGPTTTLLATVFRKYGVETSFVDTSNTEAIRAAVKENTKMIYIETPGNPTLVISDLQAAAQIAHSHDALLVVDNTFSSPVLQKPFHFGADVVVHSMTKFLNGHADVVAGMIVAKDEENYKILRKTLNLLGGVLDPMNSFLVHRGIKTLAARMTIHNKNAQKIAEFLENHSKVEHVVFPGLKSHPQYELAKKQMSGPGGMISFDVVGGVEGGKAVMNNVKLCQLAVSLGGVETLIQHPASMTHAIMPREERLKAHITDGLVRLSVGIEDADELIADLDQALNCIP</sequence>
<dbReference type="InterPro" id="IPR015421">
    <property type="entry name" value="PyrdxlP-dep_Trfase_major"/>
</dbReference>
<dbReference type="CDD" id="cd00614">
    <property type="entry name" value="CGS_like"/>
    <property type="match status" value="1"/>
</dbReference>
<dbReference type="EC" id="4.4.1.11" evidence="3"/>
<keyword evidence="13" id="KW-0808">Transferase</keyword>
<dbReference type="EMBL" id="DRQG01000085">
    <property type="protein sequence ID" value="HGY55840.1"/>
    <property type="molecule type" value="Genomic_DNA"/>
</dbReference>
<dbReference type="GO" id="GO:0047982">
    <property type="term" value="F:homocysteine desulfhydrase activity"/>
    <property type="evidence" value="ECO:0007669"/>
    <property type="project" value="UniProtKB-EC"/>
</dbReference>
<feature type="modified residue" description="N6-(pyridoxal phosphate)lysine" evidence="11">
    <location>
        <position position="209"/>
    </location>
</feature>
<evidence type="ECO:0000256" key="5">
    <source>
        <dbReference type="ARBA" id="ARBA00022898"/>
    </source>
</evidence>
<evidence type="ECO:0000256" key="7">
    <source>
        <dbReference type="ARBA" id="ARBA00049180"/>
    </source>
</evidence>
<name>A0A7V4U0N1_CALAY</name>
<keyword evidence="6" id="KW-0456">Lyase</keyword>
<dbReference type="FunFam" id="3.90.1150.10:FF:000008">
    <property type="entry name" value="Cystathionine gamma-synthase"/>
    <property type="match status" value="1"/>
</dbReference>
<keyword evidence="13" id="KW-0032">Aminotransferase</keyword>
<evidence type="ECO:0000256" key="3">
    <source>
        <dbReference type="ARBA" id="ARBA00012222"/>
    </source>
</evidence>
<dbReference type="Gene3D" id="3.40.640.10">
    <property type="entry name" value="Type I PLP-dependent aspartate aminotransferase-like (Major domain)"/>
    <property type="match status" value="1"/>
</dbReference>
<dbReference type="InterPro" id="IPR015424">
    <property type="entry name" value="PyrdxlP-dep_Trfase"/>
</dbReference>
<dbReference type="GO" id="GO:0008483">
    <property type="term" value="F:transaminase activity"/>
    <property type="evidence" value="ECO:0007669"/>
    <property type="project" value="UniProtKB-KW"/>
</dbReference>